<dbReference type="Proteomes" id="UP000220397">
    <property type="component" value="Unassembled WGS sequence"/>
</dbReference>
<reference evidence="1 2" key="1">
    <citation type="submission" date="2017-09" db="EMBL/GenBank/DDBJ databases">
        <title>Large-scale bioinformatics analysis of Bacillus genomes uncovers conserved roles of natural products in bacterial physiology.</title>
        <authorList>
            <consortium name="Agbiome Team Llc"/>
            <person name="Bleich R.M."/>
            <person name="Kirk G.J."/>
            <person name="Santa Maria K.C."/>
            <person name="Allen S.E."/>
            <person name="Farag S."/>
            <person name="Shank E.A."/>
            <person name="Bowers A."/>
        </authorList>
    </citation>
    <scope>NUCLEOTIDE SEQUENCE [LARGE SCALE GENOMIC DNA]</scope>
    <source>
        <strain evidence="1 2">AFS015413</strain>
    </source>
</reference>
<comment type="caution">
    <text evidence="1">The sequence shown here is derived from an EMBL/GenBank/DDBJ whole genome shotgun (WGS) entry which is preliminary data.</text>
</comment>
<dbReference type="RefSeq" id="WP_098368799.1">
    <property type="nucleotide sequence ID" value="NZ_JARSYC010000018.1"/>
</dbReference>
<accession>A0A9X6VCN3</accession>
<dbReference type="EMBL" id="NTUS01000026">
    <property type="protein sequence ID" value="PFB07933.1"/>
    <property type="molecule type" value="Genomic_DNA"/>
</dbReference>
<sequence>MLIASSPYFIPMMNKAHNLELVEEKVARIFGDDIKKENISDDKLIVYSKEGTFEITYNDDTDIELIKSITGSESEEKEHREKTKEILKNI</sequence>
<name>A0A9X6VCN3_BACTU</name>
<gene>
    <name evidence="1" type="ORF">CN398_09370</name>
</gene>
<organism evidence="1 2">
    <name type="scientific">Bacillus thuringiensis</name>
    <dbReference type="NCBI Taxonomy" id="1428"/>
    <lineage>
        <taxon>Bacteria</taxon>
        <taxon>Bacillati</taxon>
        <taxon>Bacillota</taxon>
        <taxon>Bacilli</taxon>
        <taxon>Bacillales</taxon>
        <taxon>Bacillaceae</taxon>
        <taxon>Bacillus</taxon>
        <taxon>Bacillus cereus group</taxon>
    </lineage>
</organism>
<proteinExistence type="predicted"/>
<protein>
    <submittedName>
        <fullName evidence="1">Uncharacterized protein</fullName>
    </submittedName>
</protein>
<evidence type="ECO:0000313" key="2">
    <source>
        <dbReference type="Proteomes" id="UP000220397"/>
    </source>
</evidence>
<evidence type="ECO:0000313" key="1">
    <source>
        <dbReference type="EMBL" id="PFB07933.1"/>
    </source>
</evidence>
<dbReference type="AlphaFoldDB" id="A0A9X6VCN3"/>